<sequence>MPLRTTRSRFTRLTKASSRRTFRFLSDVAVGLFQTWGTPAASARLWDIIIITTTIMERKAAETAEGTRRGQRSSWIVLRMQTCSTPRRTSRLR</sequence>
<dbReference type="AlphaFoldDB" id="A0AAW0NG53"/>
<accession>A0AAW0NG53</accession>
<gene>
    <name evidence="1" type="ORF">WMY93_021724</name>
</gene>
<protein>
    <submittedName>
        <fullName evidence="1">Uncharacterized protein</fullName>
    </submittedName>
</protein>
<keyword evidence="2" id="KW-1185">Reference proteome</keyword>
<dbReference type="Proteomes" id="UP001460270">
    <property type="component" value="Unassembled WGS sequence"/>
</dbReference>
<name>A0AAW0NG53_9GOBI</name>
<reference evidence="2" key="1">
    <citation type="submission" date="2024-04" db="EMBL/GenBank/DDBJ databases">
        <title>Salinicola lusitanus LLJ914,a marine bacterium isolated from the Okinawa Trough.</title>
        <authorList>
            <person name="Li J."/>
        </authorList>
    </citation>
    <scope>NUCLEOTIDE SEQUENCE [LARGE SCALE GENOMIC DNA]</scope>
</reference>
<evidence type="ECO:0000313" key="2">
    <source>
        <dbReference type="Proteomes" id="UP001460270"/>
    </source>
</evidence>
<proteinExistence type="predicted"/>
<dbReference type="EMBL" id="JBBPFD010000015">
    <property type="protein sequence ID" value="KAK7896399.1"/>
    <property type="molecule type" value="Genomic_DNA"/>
</dbReference>
<evidence type="ECO:0000313" key="1">
    <source>
        <dbReference type="EMBL" id="KAK7896399.1"/>
    </source>
</evidence>
<comment type="caution">
    <text evidence="1">The sequence shown here is derived from an EMBL/GenBank/DDBJ whole genome shotgun (WGS) entry which is preliminary data.</text>
</comment>
<organism evidence="1 2">
    <name type="scientific">Mugilogobius chulae</name>
    <name type="common">yellowstripe goby</name>
    <dbReference type="NCBI Taxonomy" id="88201"/>
    <lineage>
        <taxon>Eukaryota</taxon>
        <taxon>Metazoa</taxon>
        <taxon>Chordata</taxon>
        <taxon>Craniata</taxon>
        <taxon>Vertebrata</taxon>
        <taxon>Euteleostomi</taxon>
        <taxon>Actinopterygii</taxon>
        <taxon>Neopterygii</taxon>
        <taxon>Teleostei</taxon>
        <taxon>Neoteleostei</taxon>
        <taxon>Acanthomorphata</taxon>
        <taxon>Gobiaria</taxon>
        <taxon>Gobiiformes</taxon>
        <taxon>Gobioidei</taxon>
        <taxon>Gobiidae</taxon>
        <taxon>Gobionellinae</taxon>
        <taxon>Mugilogobius</taxon>
    </lineage>
</organism>